<keyword evidence="2" id="KW-1185">Reference proteome</keyword>
<dbReference type="InterPro" id="IPR046500">
    <property type="entry name" value="DUF6678"/>
</dbReference>
<protein>
    <submittedName>
        <fullName evidence="1">Uncharacterized protein</fullName>
    </submittedName>
</protein>
<gene>
    <name evidence="1" type="ORF">IQ17_02831</name>
</gene>
<accession>A0A562LG85</accession>
<dbReference type="RefSeq" id="WP_145632256.1">
    <property type="nucleotide sequence ID" value="NZ_CP088014.1"/>
</dbReference>
<organism evidence="1 2">
    <name type="scientific">Bradyrhizobium daqingense</name>
    <dbReference type="NCBI Taxonomy" id="993502"/>
    <lineage>
        <taxon>Bacteria</taxon>
        <taxon>Pseudomonadati</taxon>
        <taxon>Pseudomonadota</taxon>
        <taxon>Alphaproteobacteria</taxon>
        <taxon>Hyphomicrobiales</taxon>
        <taxon>Nitrobacteraceae</taxon>
        <taxon>Bradyrhizobium</taxon>
    </lineage>
</organism>
<name>A0A562LG85_9BRAD</name>
<sequence>MTLPPALPGDFVWGAHMARPSDYYSVANDTKWRELREAVLMLTSSDQPRFRCKNLETGNLSQWDGEWFYHWSSSGWDWMEWAELSVETAHQREHVRAVLRRIRFAGEQTTAGFRIYGYVRNGEAAGYIE</sequence>
<proteinExistence type="predicted"/>
<evidence type="ECO:0000313" key="1">
    <source>
        <dbReference type="EMBL" id="TWI06616.1"/>
    </source>
</evidence>
<dbReference type="Pfam" id="PF20383">
    <property type="entry name" value="DUF6678"/>
    <property type="match status" value="1"/>
</dbReference>
<comment type="caution">
    <text evidence="1">The sequence shown here is derived from an EMBL/GenBank/DDBJ whole genome shotgun (WGS) entry which is preliminary data.</text>
</comment>
<evidence type="ECO:0000313" key="2">
    <source>
        <dbReference type="Proteomes" id="UP000317176"/>
    </source>
</evidence>
<dbReference type="Proteomes" id="UP000317176">
    <property type="component" value="Unassembled WGS sequence"/>
</dbReference>
<dbReference type="AlphaFoldDB" id="A0A562LG85"/>
<reference evidence="1 2" key="1">
    <citation type="journal article" date="2015" name="Stand. Genomic Sci.">
        <title>Genomic Encyclopedia of Bacterial and Archaeal Type Strains, Phase III: the genomes of soil and plant-associated and newly described type strains.</title>
        <authorList>
            <person name="Whitman W.B."/>
            <person name="Woyke T."/>
            <person name="Klenk H.P."/>
            <person name="Zhou Y."/>
            <person name="Lilburn T.G."/>
            <person name="Beck B.J."/>
            <person name="De Vos P."/>
            <person name="Vandamme P."/>
            <person name="Eisen J.A."/>
            <person name="Garrity G."/>
            <person name="Hugenholtz P."/>
            <person name="Kyrpides N.C."/>
        </authorList>
    </citation>
    <scope>NUCLEOTIDE SEQUENCE [LARGE SCALE GENOMIC DNA]</scope>
    <source>
        <strain evidence="1 2">CGMCC 1.10947</strain>
    </source>
</reference>
<dbReference type="EMBL" id="VLKL01000006">
    <property type="protein sequence ID" value="TWI06616.1"/>
    <property type="molecule type" value="Genomic_DNA"/>
</dbReference>
<dbReference type="OrthoDB" id="8235233at2"/>